<accession>A0A0V1KYT4</accession>
<reference evidence="9 10" key="1">
    <citation type="submission" date="2015-05" db="EMBL/GenBank/DDBJ databases">
        <title>Evolution of Trichinella species and genotypes.</title>
        <authorList>
            <person name="Korhonen P.K."/>
            <person name="Edoardo P."/>
            <person name="Giuseppe L.R."/>
            <person name="Gasser R.B."/>
        </authorList>
    </citation>
    <scope>NUCLEOTIDE SEQUENCE [LARGE SCALE GENOMIC DNA]</scope>
    <source>
        <strain evidence="9">ISS10</strain>
    </source>
</reference>
<dbReference type="FunFam" id="3.10.20.370:FF:000001">
    <property type="entry name" value="Retrovirus-related Pol polyprotein from transposon 17.6-like protein"/>
    <property type="match status" value="1"/>
</dbReference>
<dbReference type="GO" id="GO:0003964">
    <property type="term" value="F:RNA-directed DNA polymerase activity"/>
    <property type="evidence" value="ECO:0007669"/>
    <property type="project" value="UniProtKB-KW"/>
</dbReference>
<evidence type="ECO:0000259" key="8">
    <source>
        <dbReference type="Pfam" id="PF17917"/>
    </source>
</evidence>
<dbReference type="OrthoDB" id="5984724at2759"/>
<proteinExistence type="predicted"/>
<evidence type="ECO:0000313" key="10">
    <source>
        <dbReference type="Proteomes" id="UP000054721"/>
    </source>
</evidence>
<dbReference type="InterPro" id="IPR012337">
    <property type="entry name" value="RNaseH-like_sf"/>
</dbReference>
<dbReference type="SUPFAM" id="SSF56672">
    <property type="entry name" value="DNA/RNA polymerases"/>
    <property type="match status" value="1"/>
</dbReference>
<keyword evidence="3" id="KW-0540">Nuclease</keyword>
<keyword evidence="4" id="KW-0255">Endonuclease</keyword>
<evidence type="ECO:0000256" key="5">
    <source>
        <dbReference type="ARBA" id="ARBA00022801"/>
    </source>
</evidence>
<dbReference type="AlphaFoldDB" id="A0A0V1KYT4"/>
<name>A0A0V1KYT4_9BILA</name>
<dbReference type="SUPFAM" id="SSF53098">
    <property type="entry name" value="Ribonuclease H-like"/>
    <property type="match status" value="1"/>
</dbReference>
<feature type="domain" description="Reverse transcriptase RNase H-like" evidence="8">
    <location>
        <begin position="178"/>
        <end position="243"/>
    </location>
</feature>
<protein>
    <submittedName>
        <fullName evidence="9">Retrovirus-related Pol polyprotein from transposon opus</fullName>
    </submittedName>
</protein>
<dbReference type="InterPro" id="IPR041373">
    <property type="entry name" value="RT_RNaseH"/>
</dbReference>
<dbReference type="InterPro" id="IPR043502">
    <property type="entry name" value="DNA/RNA_pol_sf"/>
</dbReference>
<comment type="caution">
    <text evidence="9">The sequence shown here is derived from an EMBL/GenBank/DDBJ whole genome shotgun (WGS) entry which is preliminary data.</text>
</comment>
<keyword evidence="1" id="KW-0808">Transferase</keyword>
<evidence type="ECO:0000313" key="9">
    <source>
        <dbReference type="EMBL" id="KRZ52463.1"/>
    </source>
</evidence>
<evidence type="ECO:0000256" key="2">
    <source>
        <dbReference type="ARBA" id="ARBA00022695"/>
    </source>
</evidence>
<dbReference type="Pfam" id="PF17917">
    <property type="entry name" value="RT_RNaseH"/>
    <property type="match status" value="1"/>
</dbReference>
<evidence type="ECO:0000256" key="1">
    <source>
        <dbReference type="ARBA" id="ARBA00022679"/>
    </source>
</evidence>
<dbReference type="Gene3D" id="3.30.420.10">
    <property type="entry name" value="Ribonuclease H-like superfamily/Ribonuclease H"/>
    <property type="match status" value="1"/>
</dbReference>
<dbReference type="GO" id="GO:0003676">
    <property type="term" value="F:nucleic acid binding"/>
    <property type="evidence" value="ECO:0007669"/>
    <property type="project" value="InterPro"/>
</dbReference>
<evidence type="ECO:0000256" key="3">
    <source>
        <dbReference type="ARBA" id="ARBA00022722"/>
    </source>
</evidence>
<dbReference type="GO" id="GO:0042575">
    <property type="term" value="C:DNA polymerase complex"/>
    <property type="evidence" value="ECO:0007669"/>
    <property type="project" value="UniProtKB-ARBA"/>
</dbReference>
<keyword evidence="10" id="KW-1185">Reference proteome</keyword>
<organism evidence="9 10">
    <name type="scientific">Trichinella nativa</name>
    <dbReference type="NCBI Taxonomy" id="6335"/>
    <lineage>
        <taxon>Eukaryota</taxon>
        <taxon>Metazoa</taxon>
        <taxon>Ecdysozoa</taxon>
        <taxon>Nematoda</taxon>
        <taxon>Enoplea</taxon>
        <taxon>Dorylaimia</taxon>
        <taxon>Trichinellida</taxon>
        <taxon>Trichinellidae</taxon>
        <taxon>Trichinella</taxon>
    </lineage>
</organism>
<evidence type="ECO:0000256" key="7">
    <source>
        <dbReference type="SAM" id="MobiDB-lite"/>
    </source>
</evidence>
<dbReference type="PANTHER" id="PTHR47331">
    <property type="entry name" value="PHD-TYPE DOMAIN-CONTAINING PROTEIN"/>
    <property type="match status" value="1"/>
</dbReference>
<dbReference type="Proteomes" id="UP000054721">
    <property type="component" value="Unassembled WGS sequence"/>
</dbReference>
<dbReference type="EMBL" id="JYDW01000192">
    <property type="protein sequence ID" value="KRZ52463.1"/>
    <property type="molecule type" value="Genomic_DNA"/>
</dbReference>
<dbReference type="GO" id="GO:0004519">
    <property type="term" value="F:endonuclease activity"/>
    <property type="evidence" value="ECO:0007669"/>
    <property type="project" value="UniProtKB-KW"/>
</dbReference>
<dbReference type="GO" id="GO:0016787">
    <property type="term" value="F:hydrolase activity"/>
    <property type="evidence" value="ECO:0007669"/>
    <property type="project" value="UniProtKB-KW"/>
</dbReference>
<keyword evidence="2" id="KW-0548">Nucleotidyltransferase</keyword>
<keyword evidence="6" id="KW-0695">RNA-directed DNA polymerase</keyword>
<sequence length="605" mass="68047">MGTESISDKNDSNKSRTTRSGEDGIHHPLWAVPVQSDALWTVQRTGHLSEAHGDILERPGGLRLLGVPGRCHRIWQDCRRTYGTTSRGVPPPPGSGFEGLTREMPAHEEEGGVLGPHHFGKSDRYGPEQNLCRVGVAGTDLRVEIAAVPGVGVVLPQIRQRLCECSRTVTPAVGKRGRFIVDVDASGDGLGAVLSQREGKAERVVAYASRTLTKAERRYCATRREMLGFVWALREFRSYLYGRLHGNVDVLSRTSFTQCGRLPSCSPHSRQTQRSNYCGNGWLARAGRDMHMLWQQRRSWVDEDSRIWRLLAEKGAKQALVPRVLRNEVLQSMHDSRYAGHLSHGCGIPSAACWHGHSWAAGIDPIGGPNPSLNPSQKPLLNNQPDHCGLAENQSGWMTISTTQPTRPFENTGLDVASPLLTRSGKTVKKSYPHIYQHDHPSSTPGSSRHGKPRILQSDNFHFFKQLDQELQLLLDKKMTDCPEKELSAHRIQWKFITERAPWMGGYWERLIRFIKNSLHKVLQKTLIDEVGLNTILCDIEARINARPLTYLSKDPKDTEVLTPYHFLTGTNFMDLPEVNPEDEEWVRKLQLLQNYEKFGVIIND</sequence>
<dbReference type="STRING" id="6335.A0A0V1KYT4"/>
<evidence type="ECO:0000256" key="4">
    <source>
        <dbReference type="ARBA" id="ARBA00022759"/>
    </source>
</evidence>
<gene>
    <name evidence="9" type="primary">pol</name>
    <name evidence="9" type="ORF">T02_821</name>
</gene>
<feature type="compositionally biased region" description="Basic and acidic residues" evidence="7">
    <location>
        <begin position="1"/>
        <end position="26"/>
    </location>
</feature>
<evidence type="ECO:0000256" key="6">
    <source>
        <dbReference type="ARBA" id="ARBA00022918"/>
    </source>
</evidence>
<keyword evidence="5" id="KW-0378">Hydrolase</keyword>
<dbReference type="CDD" id="cd09274">
    <property type="entry name" value="RNase_HI_RT_Ty3"/>
    <property type="match status" value="1"/>
</dbReference>
<feature type="region of interest" description="Disordered" evidence="7">
    <location>
        <begin position="1"/>
        <end position="28"/>
    </location>
</feature>
<dbReference type="InterPro" id="IPR036397">
    <property type="entry name" value="RNaseH_sf"/>
</dbReference>
<dbReference type="Gene3D" id="3.10.20.370">
    <property type="match status" value="1"/>
</dbReference>